<evidence type="ECO:0000256" key="1">
    <source>
        <dbReference type="ARBA" id="ARBA00000073"/>
    </source>
</evidence>
<comment type="similarity">
    <text evidence="2 4">Belongs to the pseudouridine synthase RluA family.</text>
</comment>
<evidence type="ECO:0000313" key="7">
    <source>
        <dbReference type="Proteomes" id="UP001500782"/>
    </source>
</evidence>
<dbReference type="EMBL" id="BAAADJ010000015">
    <property type="protein sequence ID" value="GAA0325374.1"/>
    <property type="molecule type" value="Genomic_DNA"/>
</dbReference>
<keyword evidence="3" id="KW-0694">RNA-binding</keyword>
<organism evidence="6 7">
    <name type="scientific">Bacillus carboniphilus</name>
    <dbReference type="NCBI Taxonomy" id="86663"/>
    <lineage>
        <taxon>Bacteria</taxon>
        <taxon>Bacillati</taxon>
        <taxon>Bacillota</taxon>
        <taxon>Bacilli</taxon>
        <taxon>Bacillales</taxon>
        <taxon>Bacillaceae</taxon>
        <taxon>Bacillus</taxon>
    </lineage>
</organism>
<dbReference type="EC" id="5.4.99.-" evidence="4"/>
<dbReference type="NCBIfam" id="TIGR00005">
    <property type="entry name" value="rluA_subfam"/>
    <property type="match status" value="1"/>
</dbReference>
<dbReference type="InterPro" id="IPR006145">
    <property type="entry name" value="PsdUridine_synth_RsuA/RluA"/>
</dbReference>
<dbReference type="RefSeq" id="WP_343797810.1">
    <property type="nucleotide sequence ID" value="NZ_BAAADJ010000015.1"/>
</dbReference>
<proteinExistence type="inferred from homology"/>
<dbReference type="Gene3D" id="3.30.2350.10">
    <property type="entry name" value="Pseudouridine synthase"/>
    <property type="match status" value="1"/>
</dbReference>
<dbReference type="PROSITE" id="PS01129">
    <property type="entry name" value="PSI_RLU"/>
    <property type="match status" value="1"/>
</dbReference>
<dbReference type="PROSITE" id="PS50889">
    <property type="entry name" value="S4"/>
    <property type="match status" value="1"/>
</dbReference>
<dbReference type="InterPro" id="IPR006225">
    <property type="entry name" value="PsdUridine_synth_RluC/D"/>
</dbReference>
<name>A0ABN0W523_9BACI</name>
<protein>
    <recommendedName>
        <fullName evidence="4">Pseudouridine synthase</fullName>
        <ecNumber evidence="4">5.4.99.-</ecNumber>
    </recommendedName>
</protein>
<feature type="domain" description="Pseudouridine synthase RsuA/RluA-like" evidence="5">
    <location>
        <begin position="91"/>
        <end position="241"/>
    </location>
</feature>
<dbReference type="PANTHER" id="PTHR21600">
    <property type="entry name" value="MITOCHONDRIAL RNA PSEUDOURIDINE SYNTHASE"/>
    <property type="match status" value="1"/>
</dbReference>
<dbReference type="SUPFAM" id="SSF55120">
    <property type="entry name" value="Pseudouridine synthase"/>
    <property type="match status" value="1"/>
</dbReference>
<dbReference type="PANTHER" id="PTHR21600:SF35">
    <property type="entry name" value="PSEUDOURIDINE SYNTHASE"/>
    <property type="match status" value="1"/>
</dbReference>
<dbReference type="InterPro" id="IPR006224">
    <property type="entry name" value="PsdUridine_synth_RluA-like_CS"/>
</dbReference>
<dbReference type="CDD" id="cd02869">
    <property type="entry name" value="PseudoU_synth_RluA_like"/>
    <property type="match status" value="1"/>
</dbReference>
<comment type="catalytic activity">
    <reaction evidence="1 4">
        <text>a uridine in RNA = a pseudouridine in RNA</text>
        <dbReference type="Rhea" id="RHEA:48348"/>
        <dbReference type="Rhea" id="RHEA-COMP:12068"/>
        <dbReference type="Rhea" id="RHEA-COMP:12069"/>
        <dbReference type="ChEBI" id="CHEBI:65314"/>
        <dbReference type="ChEBI" id="CHEBI:65315"/>
    </reaction>
</comment>
<evidence type="ECO:0000256" key="4">
    <source>
        <dbReference type="RuleBase" id="RU362028"/>
    </source>
</evidence>
<comment type="caution">
    <text evidence="6">The sequence shown here is derived from an EMBL/GenBank/DDBJ whole genome shotgun (WGS) entry which is preliminary data.</text>
</comment>
<keyword evidence="7" id="KW-1185">Reference proteome</keyword>
<dbReference type="Pfam" id="PF00849">
    <property type="entry name" value="PseudoU_synth_2"/>
    <property type="match status" value="1"/>
</dbReference>
<evidence type="ECO:0000313" key="6">
    <source>
        <dbReference type="EMBL" id="GAA0325374.1"/>
    </source>
</evidence>
<evidence type="ECO:0000259" key="5">
    <source>
        <dbReference type="Pfam" id="PF00849"/>
    </source>
</evidence>
<accession>A0ABN0W523</accession>
<sequence length="299" mass="34231">MAPFQLQWKIEKQDEGQLLREFLFSKGVSRRSLTAIKFQGGKIEVNGQEVNVRYSLKKEDEVIIRFPVEIPSEKMSKHPVPLDIVYEDESVLVINKPPGVMTIPSGDRMSLSIANGLLHYYQEQGIQSAIHIVTRLDRDTSGLLLVAKHRYIHYLFSKQQQEKMVSRKYNALVEGLLNQQSGVITAPIGRKEGSIIEREVRPDGQYAETHYSLIQQYEDFAHVLVELKTGRTHQIRVHMSHLGHPLVGDDLYGGSLRYMMRQALHCVELNFNHPITGEFKQIQSPLPEDMKRLTDSRGC</sequence>
<gene>
    <name evidence="6" type="ORF">GCM10008967_14990</name>
</gene>
<dbReference type="InterPro" id="IPR020103">
    <property type="entry name" value="PsdUridine_synth_cat_dom_sf"/>
</dbReference>
<comment type="function">
    <text evidence="4">Responsible for synthesis of pseudouridine from uracil.</text>
</comment>
<reference evidence="6 7" key="1">
    <citation type="journal article" date="2019" name="Int. J. Syst. Evol. Microbiol.">
        <title>The Global Catalogue of Microorganisms (GCM) 10K type strain sequencing project: providing services to taxonomists for standard genome sequencing and annotation.</title>
        <authorList>
            <consortium name="The Broad Institute Genomics Platform"/>
            <consortium name="The Broad Institute Genome Sequencing Center for Infectious Disease"/>
            <person name="Wu L."/>
            <person name="Ma J."/>
        </authorList>
    </citation>
    <scope>NUCLEOTIDE SEQUENCE [LARGE SCALE GENOMIC DNA]</scope>
    <source>
        <strain evidence="6 7">JCM 9731</strain>
    </source>
</reference>
<keyword evidence="4" id="KW-0413">Isomerase</keyword>
<dbReference type="InterPro" id="IPR050188">
    <property type="entry name" value="RluA_PseudoU_synthase"/>
</dbReference>
<evidence type="ECO:0000256" key="2">
    <source>
        <dbReference type="ARBA" id="ARBA00010876"/>
    </source>
</evidence>
<dbReference type="Proteomes" id="UP001500782">
    <property type="component" value="Unassembled WGS sequence"/>
</dbReference>
<evidence type="ECO:0000256" key="3">
    <source>
        <dbReference type="PROSITE-ProRule" id="PRU00182"/>
    </source>
</evidence>